<comment type="caution">
    <text evidence="2">The sequence shown here is derived from an EMBL/GenBank/DDBJ whole genome shotgun (WGS) entry which is preliminary data.</text>
</comment>
<feature type="domain" description="SH3b" evidence="1">
    <location>
        <begin position="161"/>
        <end position="225"/>
    </location>
</feature>
<evidence type="ECO:0000313" key="2">
    <source>
        <dbReference type="EMBL" id="HIU33411.1"/>
    </source>
</evidence>
<reference evidence="2" key="2">
    <citation type="journal article" date="2021" name="PeerJ">
        <title>Extensive microbial diversity within the chicken gut microbiome revealed by metagenomics and culture.</title>
        <authorList>
            <person name="Gilroy R."/>
            <person name="Ravi A."/>
            <person name="Getino M."/>
            <person name="Pursley I."/>
            <person name="Horton D.L."/>
            <person name="Alikhan N.F."/>
            <person name="Baker D."/>
            <person name="Gharbi K."/>
            <person name="Hall N."/>
            <person name="Watson M."/>
            <person name="Adriaenssens E.M."/>
            <person name="Foster-Nyarko E."/>
            <person name="Jarju S."/>
            <person name="Secka A."/>
            <person name="Antonio M."/>
            <person name="Oren A."/>
            <person name="Chaudhuri R.R."/>
            <person name="La Ragione R."/>
            <person name="Hildebrand F."/>
            <person name="Pallen M.J."/>
        </authorList>
    </citation>
    <scope>NUCLEOTIDE SEQUENCE</scope>
    <source>
        <strain evidence="2">ChiHcec3-11533</strain>
    </source>
</reference>
<evidence type="ECO:0000259" key="1">
    <source>
        <dbReference type="PROSITE" id="PS51781"/>
    </source>
</evidence>
<organism evidence="2 3">
    <name type="scientific">Candidatus Pullichristensenella excrementigallinarum</name>
    <dbReference type="NCBI Taxonomy" id="2840907"/>
    <lineage>
        <taxon>Bacteria</taxon>
        <taxon>Bacillati</taxon>
        <taxon>Bacillota</taxon>
        <taxon>Clostridia</taxon>
        <taxon>Candidatus Pullichristensenella</taxon>
    </lineage>
</organism>
<proteinExistence type="predicted"/>
<protein>
    <submittedName>
        <fullName evidence="2">SH3 domain-containing protein</fullName>
    </submittedName>
</protein>
<dbReference type="InterPro" id="IPR052354">
    <property type="entry name" value="Cell_Wall_Dynamics_Protein"/>
</dbReference>
<dbReference type="Gene3D" id="2.30.30.40">
    <property type="entry name" value="SH3 Domains"/>
    <property type="match status" value="4"/>
</dbReference>
<dbReference type="Proteomes" id="UP000824072">
    <property type="component" value="Unassembled WGS sequence"/>
</dbReference>
<dbReference type="PANTHER" id="PTHR34408:SF1">
    <property type="entry name" value="GLYCOSYL HYDROLASE FAMILY 19 DOMAIN-CONTAINING PROTEIN HI_1415"/>
    <property type="match status" value="1"/>
</dbReference>
<gene>
    <name evidence="2" type="ORF">IAB02_02485</name>
</gene>
<dbReference type="PANTHER" id="PTHR34408">
    <property type="entry name" value="FAMILY PROTEIN, PUTATIVE-RELATED"/>
    <property type="match status" value="1"/>
</dbReference>
<feature type="non-terminal residue" evidence="2">
    <location>
        <position position="1"/>
    </location>
</feature>
<name>A0A9D1IAT0_9FIRM</name>
<dbReference type="SMART" id="SM00287">
    <property type="entry name" value="SH3b"/>
    <property type="match status" value="4"/>
</dbReference>
<dbReference type="PROSITE" id="PS51781">
    <property type="entry name" value="SH3B"/>
    <property type="match status" value="2"/>
</dbReference>
<dbReference type="InterPro" id="IPR003646">
    <property type="entry name" value="SH3-like_bac-type"/>
</dbReference>
<dbReference type="EMBL" id="DVMU01000057">
    <property type="protein sequence ID" value="HIU33411.1"/>
    <property type="molecule type" value="Genomic_DNA"/>
</dbReference>
<accession>A0A9D1IAT0</accession>
<feature type="domain" description="SH3b" evidence="1">
    <location>
        <begin position="58"/>
        <end position="126"/>
    </location>
</feature>
<dbReference type="Pfam" id="PF08239">
    <property type="entry name" value="SH3_3"/>
    <property type="match status" value="4"/>
</dbReference>
<evidence type="ECO:0000313" key="3">
    <source>
        <dbReference type="Proteomes" id="UP000824072"/>
    </source>
</evidence>
<dbReference type="AlphaFoldDB" id="A0A9D1IAT0"/>
<reference evidence="2" key="1">
    <citation type="submission" date="2020-10" db="EMBL/GenBank/DDBJ databases">
        <authorList>
            <person name="Gilroy R."/>
        </authorList>
    </citation>
    <scope>NUCLEOTIDE SEQUENCE</scope>
    <source>
        <strain evidence="2">ChiHcec3-11533</strain>
    </source>
</reference>
<sequence length="283" mass="29873">QEGGSLKLRSGPGTNYAVAGYVQHGDSVTVQGTDGSWSKVYLARTGKTGYIKTLYLRETSSTVYISAEGGSLKLRSGPGTNYAVAGYVQHGDSVTVQGADGSWSKVYLARTGKTGYIRTQYLRSAGSPGWSAGSGSGSNTSVPEWTIGWGAAHAPSNYVPARVMTKTVQGVVNLRSGPGTGYSSSGKLRRGDFLKVTETSGEWRKVVTSGGASGYVQQNYVSLGVRAQTTGNVHFRTGKGTQHSILQTLPKGTTVTILSVEGSWAKARYGTQTGYLSTSYFQF</sequence>